<gene>
    <name evidence="3" type="ORF">SAMN02745664_10860</name>
</gene>
<evidence type="ECO:0008006" key="5">
    <source>
        <dbReference type="Google" id="ProtNLM"/>
    </source>
</evidence>
<dbReference type="PANTHER" id="PTHR35149">
    <property type="entry name" value="SLL5132 PROTEIN"/>
    <property type="match status" value="1"/>
</dbReference>
<sequence>MSIQDYAIQGEAFYLSGIFSSKFQYEIPDYQRPYSWEEEHIKQLFDDLYEFYQRKTDESYFLGSVVVIKQDNKPKADVVDGQQRLTSLTILIAALTHHFSDEDKSEGQEILQQPAKKSQNLTAQPRLTLRQRDKDFFRKYIQELQFDKLNNLNIEHDCKNDAQRNIVKNAKAILKCIENKFNNDSTAVFNFFSFLIQKCCLVIVSTPSQKSAFRIFSVMNNRGLDLLPTDILKADLIGKITDKQDEHTKKWEDLEQELGRNLFNELFAHIRMIELKKKAQKSILEELQELIVPKIPSIPAFIDNELSSYTAAFRALKNSNYQIDQYQVEINEYIKWLNRIGFSEWLPAAILFLHQKPSNEQTLAFFQQFEILSSYLHLSAKDVNKRIERYGLILKELQDNPKACSESLRLSDEEKQSFRKLLDGNIYNEMTAVRRNYIILRLDAMISDGGATYQHKDGLLTIEHVLPQTIVPESQWQQWWSDDKHQLWLHRLANLVPLNKRRNSAASNWEFKVKKEKYFRGNNNVSSYALTTQVLDKEEWTPEIVEERQKELLDCLYKGWML</sequence>
<keyword evidence="4" id="KW-1185">Reference proteome</keyword>
<dbReference type="Proteomes" id="UP000187495">
    <property type="component" value="Unassembled WGS sequence"/>
</dbReference>
<dbReference type="Pfam" id="PF07510">
    <property type="entry name" value="GmrSD_C"/>
    <property type="match status" value="1"/>
</dbReference>
<name>A0A1N7EYF1_9GAMM</name>
<dbReference type="RefSeq" id="WP_078310452.1">
    <property type="nucleotide sequence ID" value="NZ_FTNU01000008.1"/>
</dbReference>
<evidence type="ECO:0000259" key="2">
    <source>
        <dbReference type="Pfam" id="PF07510"/>
    </source>
</evidence>
<feature type="domain" description="GmrSD restriction endonucleases C-terminal" evidence="2">
    <location>
        <begin position="418"/>
        <end position="553"/>
    </location>
</feature>
<dbReference type="Pfam" id="PF03235">
    <property type="entry name" value="GmrSD_N"/>
    <property type="match status" value="1"/>
</dbReference>
<dbReference type="EMBL" id="FTNU01000008">
    <property type="protein sequence ID" value="SIR93097.1"/>
    <property type="molecule type" value="Genomic_DNA"/>
</dbReference>
<proteinExistence type="predicted"/>
<feature type="domain" description="GmrSD restriction endonucleases N-terminal" evidence="1">
    <location>
        <begin position="16"/>
        <end position="236"/>
    </location>
</feature>
<dbReference type="PANTHER" id="PTHR35149:SF2">
    <property type="entry name" value="DUF262 DOMAIN-CONTAINING PROTEIN"/>
    <property type="match status" value="1"/>
</dbReference>
<evidence type="ECO:0000313" key="3">
    <source>
        <dbReference type="EMBL" id="SIR93097.1"/>
    </source>
</evidence>
<accession>A0A1N7EYF1</accession>
<dbReference type="InterPro" id="IPR011089">
    <property type="entry name" value="GmrSD_C"/>
</dbReference>
<organism evidence="3 4">
    <name type="scientific">Moraxella cuniculi DSM 21768</name>
    <dbReference type="NCBI Taxonomy" id="1122245"/>
    <lineage>
        <taxon>Bacteria</taxon>
        <taxon>Pseudomonadati</taxon>
        <taxon>Pseudomonadota</taxon>
        <taxon>Gammaproteobacteria</taxon>
        <taxon>Moraxellales</taxon>
        <taxon>Moraxellaceae</taxon>
        <taxon>Moraxella</taxon>
    </lineage>
</organism>
<evidence type="ECO:0000313" key="4">
    <source>
        <dbReference type="Proteomes" id="UP000187495"/>
    </source>
</evidence>
<dbReference type="AlphaFoldDB" id="A0A1N7EYF1"/>
<reference evidence="4" key="1">
    <citation type="submission" date="2017-01" db="EMBL/GenBank/DDBJ databases">
        <authorList>
            <person name="Varghese N."/>
            <person name="Submissions S."/>
        </authorList>
    </citation>
    <scope>NUCLEOTIDE SEQUENCE [LARGE SCALE GENOMIC DNA]</scope>
    <source>
        <strain evidence="4">DSM 21768</strain>
    </source>
</reference>
<evidence type="ECO:0000259" key="1">
    <source>
        <dbReference type="Pfam" id="PF03235"/>
    </source>
</evidence>
<dbReference type="InterPro" id="IPR004919">
    <property type="entry name" value="GmrSD_N"/>
</dbReference>
<protein>
    <recommendedName>
        <fullName evidence="5">DUF262 domain-containing protein</fullName>
    </recommendedName>
</protein>